<feature type="repeat" description="WD" evidence="3">
    <location>
        <begin position="1311"/>
        <end position="1345"/>
    </location>
</feature>
<dbReference type="OrthoDB" id="538223at2759"/>
<dbReference type="PANTHER" id="PTHR44129">
    <property type="entry name" value="WD REPEAT-CONTAINING PROTEIN POP1"/>
    <property type="match status" value="1"/>
</dbReference>
<feature type="repeat" description="WD" evidence="3">
    <location>
        <begin position="1470"/>
        <end position="1511"/>
    </location>
</feature>
<dbReference type="SUPFAM" id="SSF50978">
    <property type="entry name" value="WD40 repeat-like"/>
    <property type="match status" value="1"/>
</dbReference>
<feature type="repeat" description="WD" evidence="3">
    <location>
        <begin position="1365"/>
        <end position="1406"/>
    </location>
</feature>
<dbReference type="SUPFAM" id="SSF52540">
    <property type="entry name" value="P-loop containing nucleoside triphosphate hydrolases"/>
    <property type="match status" value="1"/>
</dbReference>
<dbReference type="PROSITE" id="PS50082">
    <property type="entry name" value="WD_REPEATS_2"/>
    <property type="match status" value="13"/>
</dbReference>
<feature type="domain" description="Nephrocystin 3-like N-terminal" evidence="5">
    <location>
        <begin position="462"/>
        <end position="626"/>
    </location>
</feature>
<dbReference type="InterPro" id="IPR056884">
    <property type="entry name" value="NPHP3-like_N"/>
</dbReference>
<dbReference type="Pfam" id="PF00400">
    <property type="entry name" value="WD40"/>
    <property type="match status" value="14"/>
</dbReference>
<evidence type="ECO:0000256" key="4">
    <source>
        <dbReference type="SAM" id="MobiDB-lite"/>
    </source>
</evidence>
<feature type="compositionally biased region" description="Polar residues" evidence="4">
    <location>
        <begin position="1"/>
        <end position="16"/>
    </location>
</feature>
<feature type="region of interest" description="Disordered" evidence="4">
    <location>
        <begin position="1"/>
        <end position="85"/>
    </location>
</feature>
<feature type="repeat" description="WD" evidence="3">
    <location>
        <begin position="1269"/>
        <end position="1310"/>
    </location>
</feature>
<keyword evidence="7" id="KW-1185">Reference proteome</keyword>
<dbReference type="InterPro" id="IPR036322">
    <property type="entry name" value="WD40_repeat_dom_sf"/>
</dbReference>
<dbReference type="InterPro" id="IPR001680">
    <property type="entry name" value="WD40_rpt"/>
</dbReference>
<dbReference type="CDD" id="cd21037">
    <property type="entry name" value="MLKL_NTD"/>
    <property type="match status" value="1"/>
</dbReference>
<dbReference type="Gene3D" id="2.130.10.10">
    <property type="entry name" value="YVTN repeat-like/Quinoprotein amine dehydrogenase"/>
    <property type="match status" value="4"/>
</dbReference>
<name>A0A5C3KGF3_COPMA</name>
<evidence type="ECO:0000259" key="5">
    <source>
        <dbReference type="Pfam" id="PF24883"/>
    </source>
</evidence>
<feature type="region of interest" description="Disordered" evidence="4">
    <location>
        <begin position="1155"/>
        <end position="1178"/>
    </location>
</feature>
<dbReference type="InterPro" id="IPR020472">
    <property type="entry name" value="WD40_PAC1"/>
</dbReference>
<evidence type="ECO:0000256" key="2">
    <source>
        <dbReference type="ARBA" id="ARBA00022737"/>
    </source>
</evidence>
<feature type="repeat" description="WD" evidence="3">
    <location>
        <begin position="1226"/>
        <end position="1267"/>
    </location>
</feature>
<proteinExistence type="predicted"/>
<dbReference type="InterPro" id="IPR027417">
    <property type="entry name" value="P-loop_NTPase"/>
</dbReference>
<feature type="compositionally biased region" description="Polar residues" evidence="4">
    <location>
        <begin position="45"/>
        <end position="59"/>
    </location>
</feature>
<gene>
    <name evidence="6" type="ORF">FA15DRAFT_234169</name>
</gene>
<keyword evidence="2" id="KW-0677">Repeat</keyword>
<dbReference type="EMBL" id="ML210373">
    <property type="protein sequence ID" value="TFK18865.1"/>
    <property type="molecule type" value="Genomic_DNA"/>
</dbReference>
<evidence type="ECO:0000256" key="3">
    <source>
        <dbReference type="PROSITE-ProRule" id="PRU00221"/>
    </source>
</evidence>
<reference evidence="6 7" key="1">
    <citation type="journal article" date="2019" name="Nat. Ecol. Evol.">
        <title>Megaphylogeny resolves global patterns of mushroom evolution.</title>
        <authorList>
            <person name="Varga T."/>
            <person name="Krizsan K."/>
            <person name="Foldi C."/>
            <person name="Dima B."/>
            <person name="Sanchez-Garcia M."/>
            <person name="Sanchez-Ramirez S."/>
            <person name="Szollosi G.J."/>
            <person name="Szarkandi J.G."/>
            <person name="Papp V."/>
            <person name="Albert L."/>
            <person name="Andreopoulos W."/>
            <person name="Angelini C."/>
            <person name="Antonin V."/>
            <person name="Barry K.W."/>
            <person name="Bougher N.L."/>
            <person name="Buchanan P."/>
            <person name="Buyck B."/>
            <person name="Bense V."/>
            <person name="Catcheside P."/>
            <person name="Chovatia M."/>
            <person name="Cooper J."/>
            <person name="Damon W."/>
            <person name="Desjardin D."/>
            <person name="Finy P."/>
            <person name="Geml J."/>
            <person name="Haridas S."/>
            <person name="Hughes K."/>
            <person name="Justo A."/>
            <person name="Karasinski D."/>
            <person name="Kautmanova I."/>
            <person name="Kiss B."/>
            <person name="Kocsube S."/>
            <person name="Kotiranta H."/>
            <person name="LaButti K.M."/>
            <person name="Lechner B.E."/>
            <person name="Liimatainen K."/>
            <person name="Lipzen A."/>
            <person name="Lukacs Z."/>
            <person name="Mihaltcheva S."/>
            <person name="Morgado L.N."/>
            <person name="Niskanen T."/>
            <person name="Noordeloos M.E."/>
            <person name="Ohm R.A."/>
            <person name="Ortiz-Santana B."/>
            <person name="Ovrebo C."/>
            <person name="Racz N."/>
            <person name="Riley R."/>
            <person name="Savchenko A."/>
            <person name="Shiryaev A."/>
            <person name="Soop K."/>
            <person name="Spirin V."/>
            <person name="Szebenyi C."/>
            <person name="Tomsovsky M."/>
            <person name="Tulloss R.E."/>
            <person name="Uehling J."/>
            <person name="Grigoriev I.V."/>
            <person name="Vagvolgyi C."/>
            <person name="Papp T."/>
            <person name="Martin F.M."/>
            <person name="Miettinen O."/>
            <person name="Hibbett D.S."/>
            <person name="Nagy L.G."/>
        </authorList>
    </citation>
    <scope>NUCLEOTIDE SEQUENCE [LARGE SCALE GENOMIC DNA]</scope>
    <source>
        <strain evidence="6 7">CBS 121175</strain>
    </source>
</reference>
<evidence type="ECO:0000313" key="7">
    <source>
        <dbReference type="Proteomes" id="UP000307440"/>
    </source>
</evidence>
<evidence type="ECO:0000256" key="1">
    <source>
        <dbReference type="ARBA" id="ARBA00022574"/>
    </source>
</evidence>
<feature type="repeat" description="WD" evidence="3">
    <location>
        <begin position="1642"/>
        <end position="1683"/>
    </location>
</feature>
<feature type="repeat" description="WD" evidence="3">
    <location>
        <begin position="1183"/>
        <end position="1224"/>
    </location>
</feature>
<dbReference type="Gene3D" id="3.40.50.300">
    <property type="entry name" value="P-loop containing nucleotide triphosphate hydrolases"/>
    <property type="match status" value="1"/>
</dbReference>
<feature type="repeat" description="WD" evidence="3">
    <location>
        <begin position="1120"/>
        <end position="1155"/>
    </location>
</feature>
<dbReference type="Pfam" id="PF24883">
    <property type="entry name" value="NPHP3_N"/>
    <property type="match status" value="1"/>
</dbReference>
<keyword evidence="1 3" id="KW-0853">WD repeat</keyword>
<dbReference type="Proteomes" id="UP000307440">
    <property type="component" value="Unassembled WGS sequence"/>
</dbReference>
<accession>A0A5C3KGF3</accession>
<sequence>MSWSQAEQPSGSTMNSPEERKPPRFLNSPPFSFFRTSPRLKNRRLSSGDNSTSGHSKTQPSPSPSPGTSSTPPSRGKDDKFFPRSTTLPSLSYSTSATLIAPGSPPPLPSRPFNGDGFEFGYPSTSLAEPSPLRSVQISGITLLFSLPSKAAISIRLIVGDNEFMRLPFIYDEAGTAPLRWDLRPYFTVREDSNLSIQVRKRRRWPKNPVLTEARVLYPQVTEAVSSAAQDDTTTHHVIIHEDPIIILDLLDMDPLQATLQVAADKAREVKSVLDNLGKAKHFLERLIAYGAAISEVDPIAKAVLATVKIAYRHLQDHDECDRVVLNLAESMARTLGFIEDVEQFARLVQLKRALEDIRPLMEDTANFILKFLNRSRTDKVFKTGLYREEIDKLKKRFDNFQQQFDRGLGVQSTIRIEIILQRLASTEDDRTLQELKPRDLELGSQSFSECMEGTRRDVLSAIEEWVDDLKAPNILWIRGFPGVGKSAIASTVVTQLRERTRLGARFIFQRDKETVSTPNALWRCVAFELARLYPGVRRIIVERISEEDVDVETSNVKGLFRELIELPLLECSDIPVGRLPVIVVDALDECGGRAGRQSAHRSELLQTLKRWPKLPSHFKLIVTSRNEDDISKTLSPIAEIVDLSSGRTVQQRASNDIRLFLTIRFADIASQYEDSLPSDWPGPDVIEALTTQAAGLFLWAKTVVEFVGQGEPNDQLSQIVDGTGLGNVAQLYARVLEISFRDPSPDVVQAFQDIVGGMIFAKRPLTNQDCLRLFPYKPSMLEFIRKGLRSVLDHDEEADGSDILRFSHQSFVDFLLHSDECPEAFRIQEVRQHRNLAVTSLQVMLEELKFNMCDFPTSHQKNTTVPDLQERVERCVGSPVIYAVRFWMDHVRMVPVEEGEVGEVIGMVKRLLYEKLLYWFEVLSVVGEMYAASPLLQTLLEWLEPLKSSEDEEEEEDGNGEHAELKAFVQDAIKFLDAFAGVMSQSAPQIYISALPFAPKNSLVARRFLPYFPRTIKVSRGRCLDWPRIVLSIDEHDEVVSSVSFSRDGKLILSSSLDKTVRVWDAETGDLTSGPMEGHDSYVGTAAFSVDRRLIASGSDDSTVLLWDAESGEQVAGPLRGHANTVSCVVFAPDGDRFASASYDGTVRFWSLASIQGGGSDEGGREGGEEEEREEGGTPILILEHPAPVMNISFSPDGSRIVSGSSDRMVRVWDVESGEVLNGPLEGHEDTVNCVVFSPDGTTVASASEDETIILWDLVTNEMIGEPLEGHTDAVTSIAFSPDGRRLVSGAHDGILLLWDVESGRITCELTDHRNGVTSVSFSPDGKRVLSGSCDETIVLWDVSQVSREGEVGSGLDLTPILDIPAHQDNVKSVSFSPDGRYIVSGSDDETVRLWDAESGERVEGVNFHRPDLDSHHWFRFPDPPSHKQGVEVVAFSPDGLLIASGGGHNDEAICVWEKETGALHVPVLRGHTGGITALVWFPDSNRLASSSYDDTVRIWDIGSGEIIAGPVVPHASWVTSLAITPDGTRIASASRDNTIQLLETETLGRVGEPLLGHDGAVNSVTFCSDGQFLASGSNDKSIRLWDTATGDLLWKLDDAHSHFILSLAASWDGRYLASASMDKTIKIWNLTTGELHLGPLEGHAGAIFSVAFNPDGTRLASSAEDETIRVWDISSTDIPDSDLADARPGEFEDDSGYRYGWIVKSRNRDAECLLLWVPPWSRSGVWWPRNTAVIGEVPVKLDVTYFEHGTRWNRCVEPLED</sequence>
<dbReference type="InterPro" id="IPR059179">
    <property type="entry name" value="MLKL-like_MCAfunc"/>
</dbReference>
<feature type="repeat" description="WD" evidence="3">
    <location>
        <begin position="1556"/>
        <end position="1597"/>
    </location>
</feature>
<feature type="repeat" description="WD" evidence="3">
    <location>
        <begin position="1599"/>
        <end position="1636"/>
    </location>
</feature>
<feature type="region of interest" description="Disordered" evidence="4">
    <location>
        <begin position="96"/>
        <end position="115"/>
    </location>
</feature>
<dbReference type="PROSITE" id="PS00678">
    <property type="entry name" value="WD_REPEATS_1"/>
    <property type="match status" value="11"/>
</dbReference>
<dbReference type="InterPro" id="IPR015943">
    <property type="entry name" value="WD40/YVTN_repeat-like_dom_sf"/>
</dbReference>
<evidence type="ECO:0000313" key="6">
    <source>
        <dbReference type="EMBL" id="TFK18865.1"/>
    </source>
</evidence>
<dbReference type="InterPro" id="IPR019775">
    <property type="entry name" value="WD40_repeat_CS"/>
</dbReference>
<dbReference type="PROSITE" id="PS50294">
    <property type="entry name" value="WD_REPEATS_REGION"/>
    <property type="match status" value="12"/>
</dbReference>
<dbReference type="SUPFAM" id="SSF82171">
    <property type="entry name" value="DPP6 N-terminal domain-like"/>
    <property type="match status" value="1"/>
</dbReference>
<dbReference type="InterPro" id="IPR050349">
    <property type="entry name" value="WD_LIS1/nudF_dynein_reg"/>
</dbReference>
<dbReference type="CDD" id="cd00200">
    <property type="entry name" value="WD40"/>
    <property type="match status" value="2"/>
</dbReference>
<feature type="repeat" description="WD" evidence="3">
    <location>
        <begin position="1077"/>
        <end position="1118"/>
    </location>
</feature>
<organism evidence="6 7">
    <name type="scientific">Coprinopsis marcescibilis</name>
    <name type="common">Agaric fungus</name>
    <name type="synonym">Psathyrella marcescibilis</name>
    <dbReference type="NCBI Taxonomy" id="230819"/>
    <lineage>
        <taxon>Eukaryota</taxon>
        <taxon>Fungi</taxon>
        <taxon>Dikarya</taxon>
        <taxon>Basidiomycota</taxon>
        <taxon>Agaricomycotina</taxon>
        <taxon>Agaricomycetes</taxon>
        <taxon>Agaricomycetidae</taxon>
        <taxon>Agaricales</taxon>
        <taxon>Agaricineae</taxon>
        <taxon>Psathyrellaceae</taxon>
        <taxon>Coprinopsis</taxon>
    </lineage>
</organism>
<feature type="repeat" description="WD" evidence="3">
    <location>
        <begin position="1034"/>
        <end position="1075"/>
    </location>
</feature>
<dbReference type="PRINTS" id="PR00320">
    <property type="entry name" value="GPROTEINBRPT"/>
</dbReference>
<dbReference type="STRING" id="230819.A0A5C3KGF3"/>
<dbReference type="SMART" id="SM00320">
    <property type="entry name" value="WD40"/>
    <property type="match status" value="14"/>
</dbReference>
<protein>
    <submittedName>
        <fullName evidence="6">WD40 repeat-like protein</fullName>
    </submittedName>
</protein>
<feature type="repeat" description="WD" evidence="3">
    <location>
        <begin position="1513"/>
        <end position="1548"/>
    </location>
</feature>